<evidence type="ECO:0000256" key="5">
    <source>
        <dbReference type="SAM" id="MobiDB-lite"/>
    </source>
</evidence>
<evidence type="ECO:0000313" key="6">
    <source>
        <dbReference type="EMBL" id="MBE1458940.1"/>
    </source>
</evidence>
<name>A0ABR9HJA5_9ACTN</name>
<dbReference type="Pfam" id="PF00463">
    <property type="entry name" value="ICL"/>
    <property type="match status" value="2"/>
</dbReference>
<dbReference type="InterPro" id="IPR040442">
    <property type="entry name" value="Pyrv_kinase-like_dom_sf"/>
</dbReference>
<protein>
    <recommendedName>
        <fullName evidence="1 4">Isocitrate lyase</fullName>
        <ecNumber evidence="1 4">4.1.3.1</ecNumber>
    </recommendedName>
</protein>
<evidence type="ECO:0000256" key="4">
    <source>
        <dbReference type="NCBIfam" id="TIGR01346"/>
    </source>
</evidence>
<dbReference type="NCBIfam" id="NF011645">
    <property type="entry name" value="PRK15063.1"/>
    <property type="match status" value="1"/>
</dbReference>
<dbReference type="NCBIfam" id="TIGR01346">
    <property type="entry name" value="isocit_lyase"/>
    <property type="match status" value="1"/>
</dbReference>
<reference evidence="6 7" key="1">
    <citation type="submission" date="2020-10" db="EMBL/GenBank/DDBJ databases">
        <title>Sequencing the genomes of 1000 actinobacteria strains.</title>
        <authorList>
            <person name="Klenk H.-P."/>
        </authorList>
    </citation>
    <scope>NUCLEOTIDE SEQUENCE [LARGE SCALE GENOMIC DNA]</scope>
    <source>
        <strain evidence="6 7">DSM 45157</strain>
    </source>
</reference>
<dbReference type="Gene3D" id="3.20.20.60">
    <property type="entry name" value="Phosphoenolpyruvate-binding domains"/>
    <property type="match status" value="1"/>
</dbReference>
<gene>
    <name evidence="6" type="ORF">H4W79_003154</name>
</gene>
<dbReference type="Proteomes" id="UP000598217">
    <property type="component" value="Unassembled WGS sequence"/>
</dbReference>
<evidence type="ECO:0000256" key="3">
    <source>
        <dbReference type="ARBA" id="ARBA00023531"/>
    </source>
</evidence>
<dbReference type="RefSeq" id="WP_191271940.1">
    <property type="nucleotide sequence ID" value="NZ_BMXJ01000005.1"/>
</dbReference>
<dbReference type="GO" id="GO:0004451">
    <property type="term" value="F:isocitrate lyase activity"/>
    <property type="evidence" value="ECO:0007669"/>
    <property type="project" value="UniProtKB-EC"/>
</dbReference>
<proteinExistence type="predicted"/>
<sequence>MSTSARRQEASAELQRDWETNPRWAGIERTYSADDVVKLRGSVTEEHTLARRGAERLWDLLHTEDYVNSLGALTGNQAVQQVRAGLKAIYLSGWQVAADANLSGSTYPDQSLYPANSVPAVVRRINNALMRADQITWSEGDDTAPEWLAPIVADAEAGFGGVLNAYELMKGMIASGAAGVHWEDQLASEKKCGHLGGKVLIPTSQHVKTLNAARLAADVAGVPSLVIARTDAQAATLITSDIDERDQAFTTGERTAEGFYRFRNGVDACVARGLAYAPHSDLLWMETATPDLEVARSFAERIKAEYPDQMLAYNCSPSFNWKRHLDDATIAKFQRELGHMGYKFQFITLAGFHSLNHSMFDLAKGYAKNGMTSYVELQEAEFASEADGYTATRHQREVGTGYFDAISTTISPEGSTTALTGSTEEDQFSAAH</sequence>
<evidence type="ECO:0000256" key="2">
    <source>
        <dbReference type="ARBA" id="ARBA00023239"/>
    </source>
</evidence>
<organism evidence="6 7">
    <name type="scientific">Nocardiopsis terrae</name>
    <dbReference type="NCBI Taxonomy" id="372655"/>
    <lineage>
        <taxon>Bacteria</taxon>
        <taxon>Bacillati</taxon>
        <taxon>Actinomycetota</taxon>
        <taxon>Actinomycetes</taxon>
        <taxon>Streptosporangiales</taxon>
        <taxon>Nocardiopsidaceae</taxon>
        <taxon>Nocardiopsis</taxon>
    </lineage>
</organism>
<feature type="compositionally biased region" description="Polar residues" evidence="5">
    <location>
        <begin position="413"/>
        <end position="422"/>
    </location>
</feature>
<dbReference type="InterPro" id="IPR018523">
    <property type="entry name" value="Isocitrate_lyase_ph_CS"/>
</dbReference>
<feature type="compositionally biased region" description="Acidic residues" evidence="5">
    <location>
        <begin position="423"/>
        <end position="432"/>
    </location>
</feature>
<dbReference type="PIRSF" id="PIRSF001362">
    <property type="entry name" value="Isocit_lyase"/>
    <property type="match status" value="1"/>
</dbReference>
<dbReference type="CDD" id="cd00377">
    <property type="entry name" value="ICL_PEPM"/>
    <property type="match status" value="1"/>
</dbReference>
<dbReference type="PANTHER" id="PTHR21631">
    <property type="entry name" value="ISOCITRATE LYASE/MALATE SYNTHASE"/>
    <property type="match status" value="1"/>
</dbReference>
<dbReference type="InterPro" id="IPR006254">
    <property type="entry name" value="Isocitrate_lyase"/>
</dbReference>
<dbReference type="EMBL" id="JADBDY010000001">
    <property type="protein sequence ID" value="MBE1458940.1"/>
    <property type="molecule type" value="Genomic_DNA"/>
</dbReference>
<keyword evidence="7" id="KW-1185">Reference proteome</keyword>
<feature type="region of interest" description="Disordered" evidence="5">
    <location>
        <begin position="413"/>
        <end position="432"/>
    </location>
</feature>
<accession>A0ABR9HJA5</accession>
<dbReference type="InterPro" id="IPR039556">
    <property type="entry name" value="ICL/PEPM"/>
</dbReference>
<evidence type="ECO:0000256" key="1">
    <source>
        <dbReference type="ARBA" id="ARBA00012909"/>
    </source>
</evidence>
<evidence type="ECO:0000313" key="7">
    <source>
        <dbReference type="Proteomes" id="UP000598217"/>
    </source>
</evidence>
<comment type="catalytic activity">
    <reaction evidence="3">
        <text>D-threo-isocitrate = glyoxylate + succinate</text>
        <dbReference type="Rhea" id="RHEA:13245"/>
        <dbReference type="ChEBI" id="CHEBI:15562"/>
        <dbReference type="ChEBI" id="CHEBI:30031"/>
        <dbReference type="ChEBI" id="CHEBI:36655"/>
        <dbReference type="EC" id="4.1.3.1"/>
    </reaction>
</comment>
<dbReference type="EC" id="4.1.3.1" evidence="1 4"/>
<keyword evidence="2 6" id="KW-0456">Lyase</keyword>
<comment type="caution">
    <text evidence="6">The sequence shown here is derived from an EMBL/GenBank/DDBJ whole genome shotgun (WGS) entry which is preliminary data.</text>
</comment>
<dbReference type="InterPro" id="IPR015813">
    <property type="entry name" value="Pyrv/PenolPyrv_kinase-like_dom"/>
</dbReference>
<dbReference type="SUPFAM" id="SSF51621">
    <property type="entry name" value="Phosphoenolpyruvate/pyruvate domain"/>
    <property type="match status" value="1"/>
</dbReference>
<dbReference type="PROSITE" id="PS00161">
    <property type="entry name" value="ISOCITRATE_LYASE"/>
    <property type="match status" value="1"/>
</dbReference>
<dbReference type="PANTHER" id="PTHR21631:SF3">
    <property type="entry name" value="BIFUNCTIONAL GLYOXYLATE CYCLE PROTEIN"/>
    <property type="match status" value="1"/>
</dbReference>